<name>A0A916YPA8_9SPHN</name>
<protein>
    <recommendedName>
        <fullName evidence="2">Uracil-DNA glycosylase-like domain-containing protein</fullName>
    </recommendedName>
</protein>
<reference evidence="3" key="2">
    <citation type="submission" date="2020-09" db="EMBL/GenBank/DDBJ databases">
        <authorList>
            <person name="Sun Q."/>
            <person name="Zhou Y."/>
        </authorList>
    </citation>
    <scope>NUCLEOTIDE SEQUENCE</scope>
    <source>
        <strain evidence="3">CGMCC 1.15360</strain>
    </source>
</reference>
<dbReference type="InterPro" id="IPR005122">
    <property type="entry name" value="Uracil-DNA_glycosylase-like"/>
</dbReference>
<evidence type="ECO:0000259" key="2">
    <source>
        <dbReference type="Pfam" id="PF03167"/>
    </source>
</evidence>
<dbReference type="SUPFAM" id="SSF52141">
    <property type="entry name" value="Uracil-DNA glycosylase-like"/>
    <property type="match status" value="1"/>
</dbReference>
<evidence type="ECO:0000313" key="4">
    <source>
        <dbReference type="Proteomes" id="UP000612349"/>
    </source>
</evidence>
<dbReference type="EMBL" id="BMIP01000001">
    <property type="protein sequence ID" value="GGD54890.1"/>
    <property type="molecule type" value="Genomic_DNA"/>
</dbReference>
<sequence>MDALVASWSAFWADAGVDSDFLDDPRDWLAEAKPADNPQKGERQPARAVAPRETAKPKIGGPRESWPQTLEDFRSWWMSAPMLDEAPATSRVAPAGKAGARLMVLVSDPAADDRAGEAGALLSGTDGRMLDAMLAAMGLTREDCYLASALPRHTPAPDWRQLHEDGLGELLRHHVALARPRLLAVFGRDTVRMIAPERFDGSAMTGSISLEGGEIPLIAGYPLGVMATRPQRKALWWQCWLGLSQTA</sequence>
<reference evidence="3" key="1">
    <citation type="journal article" date="2014" name="Int. J. Syst. Evol. Microbiol.">
        <title>Complete genome sequence of Corynebacterium casei LMG S-19264T (=DSM 44701T), isolated from a smear-ripened cheese.</title>
        <authorList>
            <consortium name="US DOE Joint Genome Institute (JGI-PGF)"/>
            <person name="Walter F."/>
            <person name="Albersmeier A."/>
            <person name="Kalinowski J."/>
            <person name="Ruckert C."/>
        </authorList>
    </citation>
    <scope>NUCLEOTIDE SEQUENCE</scope>
    <source>
        <strain evidence="3">CGMCC 1.15360</strain>
    </source>
</reference>
<dbReference type="Pfam" id="PF03167">
    <property type="entry name" value="UDG"/>
    <property type="match status" value="1"/>
</dbReference>
<keyword evidence="4" id="KW-1185">Reference proteome</keyword>
<comment type="caution">
    <text evidence="3">The sequence shown here is derived from an EMBL/GenBank/DDBJ whole genome shotgun (WGS) entry which is preliminary data.</text>
</comment>
<feature type="compositionally biased region" description="Basic and acidic residues" evidence="1">
    <location>
        <begin position="28"/>
        <end position="45"/>
    </location>
</feature>
<dbReference type="RefSeq" id="WP_172808123.1">
    <property type="nucleotide sequence ID" value="NZ_BMIP01000001.1"/>
</dbReference>
<gene>
    <name evidence="3" type="ORF">GCM10010990_00010</name>
</gene>
<accession>A0A916YPA8</accession>
<evidence type="ECO:0000313" key="3">
    <source>
        <dbReference type="EMBL" id="GGD54890.1"/>
    </source>
</evidence>
<proteinExistence type="predicted"/>
<evidence type="ECO:0000256" key="1">
    <source>
        <dbReference type="SAM" id="MobiDB-lite"/>
    </source>
</evidence>
<feature type="region of interest" description="Disordered" evidence="1">
    <location>
        <begin position="28"/>
        <end position="67"/>
    </location>
</feature>
<organism evidence="3 4">
    <name type="scientific">Croceicoccus mobilis</name>
    <dbReference type="NCBI Taxonomy" id="1703339"/>
    <lineage>
        <taxon>Bacteria</taxon>
        <taxon>Pseudomonadati</taxon>
        <taxon>Pseudomonadota</taxon>
        <taxon>Alphaproteobacteria</taxon>
        <taxon>Sphingomonadales</taxon>
        <taxon>Erythrobacteraceae</taxon>
        <taxon>Croceicoccus</taxon>
    </lineage>
</organism>
<feature type="domain" description="Uracil-DNA glycosylase-like" evidence="2">
    <location>
        <begin position="95"/>
        <end position="199"/>
    </location>
</feature>
<dbReference type="AlphaFoldDB" id="A0A916YPA8"/>
<dbReference type="InterPro" id="IPR036895">
    <property type="entry name" value="Uracil-DNA_glycosylase-like_sf"/>
</dbReference>
<dbReference type="Gene3D" id="3.40.470.10">
    <property type="entry name" value="Uracil-DNA glycosylase-like domain"/>
    <property type="match status" value="1"/>
</dbReference>
<dbReference type="Proteomes" id="UP000612349">
    <property type="component" value="Unassembled WGS sequence"/>
</dbReference>